<gene>
    <name evidence="2" type="ORF">BASA50_005427</name>
</gene>
<evidence type="ECO:0000313" key="2">
    <source>
        <dbReference type="EMBL" id="KAH6596130.1"/>
    </source>
</evidence>
<dbReference type="Proteomes" id="UP001648503">
    <property type="component" value="Unassembled WGS sequence"/>
</dbReference>
<dbReference type="EMBL" id="JAFCIX010000249">
    <property type="protein sequence ID" value="KAH6596130.1"/>
    <property type="molecule type" value="Genomic_DNA"/>
</dbReference>
<evidence type="ECO:0000256" key="1">
    <source>
        <dbReference type="SAM" id="MobiDB-lite"/>
    </source>
</evidence>
<comment type="caution">
    <text evidence="2">The sequence shown here is derived from an EMBL/GenBank/DDBJ whole genome shotgun (WGS) entry which is preliminary data.</text>
</comment>
<reference evidence="2 3" key="1">
    <citation type="submission" date="2021-02" db="EMBL/GenBank/DDBJ databases">
        <title>Variation within the Batrachochytrium salamandrivorans European outbreak.</title>
        <authorList>
            <person name="Kelly M."/>
            <person name="Pasmans F."/>
            <person name="Shea T.P."/>
            <person name="Munoz J.F."/>
            <person name="Carranza S."/>
            <person name="Cuomo C.A."/>
            <person name="Martel A."/>
        </authorList>
    </citation>
    <scope>NUCLEOTIDE SEQUENCE [LARGE SCALE GENOMIC DNA]</scope>
    <source>
        <strain evidence="2 3">AMFP18/2</strain>
    </source>
</reference>
<sequence>MQLIYVVVTEDPTYPEGVINPHQRLLGETGNEIHLPISIGKDAMGITLFQHQSPTYHASYRLLQPPAVDQNPSTVYHTAHLCHFSRTPASHEPLSGQFQRNDRQPTSASSCHYITTKSRIVVLDSYILLEADFIHPLGIVWPNSLFNHMLPIRDSVSIKNTQRTAGVKFPSSAIGVELSKLHRSHESVKQEYLHGSGIYPIESGPSLAHMKPWEANPPSYTNGCDIDHNGVKRSYMTYKYKGFEKFHAAINSYPTESILKSILSLEAFTKSSLFGYASSFALPTEESNQCPSLFSTTIKSMDTNHSDEIHDVGTRALYGVSSDTIQPIMAYNETKSKVQDPTHNQIDFKEVIKSDAIGEMYKFSPRHFSMISRYYNQYRYGGFEYKQADDSTRILRDVLPTDTSISSQLTSNTICFHKTNINPQQSSQSLSPILPLVGNPQNASLDARLFSHSIESSSIKTPILVPSYDIQLDSFIPATTHIQVHMMNRVIPNYPEMTHALTLNALSVQRKPTAREHGMGTDSAWVKDHPVIDKRRIPYDTEKDSILIPGTSHLLPKISDCISYVKRKHDLTKYLDTLPQKSLESLQSRGRAMDDLNEHASNSLNYENTSHNGNTMAGKQAIRNHMITKSTQLDYASSNGNSLMECSPTKRNQAGGVYSTTHNDESDRYVSPGTIPPIDSYSTNQGSTTPMGLTFQISPGRTLKSILKKPTIISKTSLAVSSEPHHIPQLIPRTMGSTYRQKRNPSLLSIDPFISIGSAISGYVGAFRKNPSLHFDSQVHRHFKTYMEIPVEIRSKGENTIQPQSPLFCAYTGHNLLPVIKHTLDGDINLELHGGQDGAMMDSDQHRRVHGKESSHGQDRLLLGTPIKGTALPYQQEVEKVSGRSKVLQRGPRIDLSPTSTVIPRIDRPASTIGGDWKLAHVGDTTKPQETLLTQKPKYASQIPRSAKNGSGIKWNSSPLSTLPKIE</sequence>
<accession>A0ABQ8FG13</accession>
<protein>
    <submittedName>
        <fullName evidence="2">Uncharacterized protein</fullName>
    </submittedName>
</protein>
<evidence type="ECO:0000313" key="3">
    <source>
        <dbReference type="Proteomes" id="UP001648503"/>
    </source>
</evidence>
<keyword evidence="3" id="KW-1185">Reference proteome</keyword>
<organism evidence="2 3">
    <name type="scientific">Batrachochytrium salamandrivorans</name>
    <dbReference type="NCBI Taxonomy" id="1357716"/>
    <lineage>
        <taxon>Eukaryota</taxon>
        <taxon>Fungi</taxon>
        <taxon>Fungi incertae sedis</taxon>
        <taxon>Chytridiomycota</taxon>
        <taxon>Chytridiomycota incertae sedis</taxon>
        <taxon>Chytridiomycetes</taxon>
        <taxon>Rhizophydiales</taxon>
        <taxon>Rhizophydiales incertae sedis</taxon>
        <taxon>Batrachochytrium</taxon>
    </lineage>
</organism>
<proteinExistence type="predicted"/>
<feature type="region of interest" description="Disordered" evidence="1">
    <location>
        <begin position="938"/>
        <end position="967"/>
    </location>
</feature>
<name>A0ABQ8FG13_9FUNG</name>